<keyword evidence="1" id="KW-0812">Transmembrane</keyword>
<gene>
    <name evidence="2" type="ORF">CA606_18285</name>
</gene>
<name>A0A290N335_CAUVI</name>
<proteinExistence type="predicted"/>
<evidence type="ECO:0000313" key="2">
    <source>
        <dbReference type="EMBL" id="ATC34123.1"/>
    </source>
</evidence>
<evidence type="ECO:0000313" key="3">
    <source>
        <dbReference type="Proteomes" id="UP000217311"/>
    </source>
</evidence>
<sequence length="121" mass="12839">MIVLGLSIVAAGILIATVCLLLLGWGGLLGRAQRLGLALFAAGMVLAAIPRFSGHPPSWGDLIMLAGLAVFLWSTYGPKILRHADGLDGKIDSRIHVGAIDIDATAITRALTVDRRRRRGF</sequence>
<feature type="transmembrane region" description="Helical" evidence="1">
    <location>
        <begin position="59"/>
        <end position="76"/>
    </location>
</feature>
<feature type="transmembrane region" description="Helical" evidence="1">
    <location>
        <begin position="35"/>
        <end position="53"/>
    </location>
</feature>
<dbReference type="RefSeq" id="WP_096053473.1">
    <property type="nucleotide sequence ID" value="NZ_CP023315.3"/>
</dbReference>
<reference evidence="3" key="1">
    <citation type="submission" date="2017-09" db="EMBL/GenBank/DDBJ databases">
        <title>Genome evolution observed in wild isolates of Caulobacter crescentus.</title>
        <authorList>
            <person name="Ely B."/>
            <person name="Wilson K."/>
            <person name="Scott D."/>
        </authorList>
    </citation>
    <scope>NUCLEOTIDE SEQUENCE [LARGE SCALE GENOMIC DNA]</scope>
    <source>
        <strain evidence="3">CB13b1a</strain>
    </source>
</reference>
<organism evidence="2 3">
    <name type="scientific">Caulobacter vibrioides</name>
    <name type="common">Caulobacter crescentus</name>
    <dbReference type="NCBI Taxonomy" id="155892"/>
    <lineage>
        <taxon>Bacteria</taxon>
        <taxon>Pseudomonadati</taxon>
        <taxon>Pseudomonadota</taxon>
        <taxon>Alphaproteobacteria</taxon>
        <taxon>Caulobacterales</taxon>
        <taxon>Caulobacteraceae</taxon>
        <taxon>Caulobacter</taxon>
    </lineage>
</organism>
<keyword evidence="1" id="KW-1133">Transmembrane helix</keyword>
<accession>A0A290N335</accession>
<evidence type="ECO:0000256" key="1">
    <source>
        <dbReference type="SAM" id="Phobius"/>
    </source>
</evidence>
<feature type="transmembrane region" description="Helical" evidence="1">
    <location>
        <begin position="6"/>
        <end position="28"/>
    </location>
</feature>
<keyword evidence="1" id="KW-0472">Membrane</keyword>
<dbReference type="AlphaFoldDB" id="A0A290N335"/>
<dbReference type="EMBL" id="CP023315">
    <property type="protein sequence ID" value="ATC34123.1"/>
    <property type="molecule type" value="Genomic_DNA"/>
</dbReference>
<dbReference type="Proteomes" id="UP000217311">
    <property type="component" value="Chromosome"/>
</dbReference>
<protein>
    <submittedName>
        <fullName evidence="2">Uncharacterized protein</fullName>
    </submittedName>
</protein>